<organism evidence="3 4">
    <name type="scientific">Myroides pelagicus</name>
    <dbReference type="NCBI Taxonomy" id="270914"/>
    <lineage>
        <taxon>Bacteria</taxon>
        <taxon>Pseudomonadati</taxon>
        <taxon>Bacteroidota</taxon>
        <taxon>Flavobacteriia</taxon>
        <taxon>Flavobacteriales</taxon>
        <taxon>Flavobacteriaceae</taxon>
        <taxon>Myroides</taxon>
    </lineage>
</organism>
<evidence type="ECO:0000256" key="1">
    <source>
        <dbReference type="ARBA" id="ARBA00023284"/>
    </source>
</evidence>
<dbReference type="PANTHER" id="PTHR42852:SF17">
    <property type="entry name" value="THIOREDOXIN-LIKE PROTEIN HI_1115"/>
    <property type="match status" value="1"/>
</dbReference>
<dbReference type="OrthoDB" id="9815205at2"/>
<dbReference type="Proteomes" id="UP000488936">
    <property type="component" value="Unassembled WGS sequence"/>
</dbReference>
<evidence type="ECO:0000313" key="4">
    <source>
        <dbReference type="Proteomes" id="UP000488936"/>
    </source>
</evidence>
<dbReference type="GO" id="GO:0016491">
    <property type="term" value="F:oxidoreductase activity"/>
    <property type="evidence" value="ECO:0007669"/>
    <property type="project" value="InterPro"/>
</dbReference>
<dbReference type="InterPro" id="IPR036249">
    <property type="entry name" value="Thioredoxin-like_sf"/>
</dbReference>
<proteinExistence type="predicted"/>
<dbReference type="PROSITE" id="PS00194">
    <property type="entry name" value="THIOREDOXIN_1"/>
    <property type="match status" value="1"/>
</dbReference>
<dbReference type="PANTHER" id="PTHR42852">
    <property type="entry name" value="THIOL:DISULFIDE INTERCHANGE PROTEIN DSBE"/>
    <property type="match status" value="1"/>
</dbReference>
<reference evidence="3 4" key="1">
    <citation type="journal article" date="2006" name="Int. J. Syst. Evol. Microbiol.">
        <title>Myroides pelagicus sp. nov., isolated from seawater in Thailand.</title>
        <authorList>
            <person name="Yoon J."/>
            <person name="Maneerat S."/>
            <person name="Kawai F."/>
            <person name="Yokota A."/>
        </authorList>
    </citation>
    <scope>NUCLEOTIDE SEQUENCE [LARGE SCALE GENOMIC DNA]</scope>
    <source>
        <strain evidence="3 4">SM1T</strain>
    </source>
</reference>
<evidence type="ECO:0000259" key="2">
    <source>
        <dbReference type="PROSITE" id="PS51352"/>
    </source>
</evidence>
<name>A0A7K1GLM0_9FLAO</name>
<dbReference type="InterPro" id="IPR000866">
    <property type="entry name" value="AhpC/TSA"/>
</dbReference>
<dbReference type="CDD" id="cd02966">
    <property type="entry name" value="TlpA_like_family"/>
    <property type="match status" value="1"/>
</dbReference>
<sequence length="374" mass="42506">MSHYRLLILLLGLPFLFSFGSKQKKYTIHGNTQQQEDGTLIYLYLLDPIDNTFVKKDSTTIHNNTYTFKGSILNNSYALLSNKTIEDYFILENGVINAKNTSIDNNTSSITGTINNDALNTFTKQVTEVQEELKKFKTDNQPLLEQAIEAKNGQLIDSISTAFNNKLKQLTETILKQTLNTPNSFVSMIVIYQRLTNNNISREEAYANYHSLSPELKNTNIGQAIGMLIDKLSNTKLSIGDKAPNFEIKDLSGNTFKLYDNLNKSKVTILHFWAPWCPSCEERLPTIKATRKQYSLKDVQIISIALDEDNEELRKTIVTEDLNWTHIASINSLQQLYDVKTIPTIFILDQTGIIQDIKHLEPDTTSVIQDILQN</sequence>
<dbReference type="Pfam" id="PF14289">
    <property type="entry name" value="DUF4369"/>
    <property type="match status" value="1"/>
</dbReference>
<dbReference type="EMBL" id="WMJY01000006">
    <property type="protein sequence ID" value="MTH29124.1"/>
    <property type="molecule type" value="Genomic_DNA"/>
</dbReference>
<dbReference type="GO" id="GO:0016209">
    <property type="term" value="F:antioxidant activity"/>
    <property type="evidence" value="ECO:0007669"/>
    <property type="project" value="InterPro"/>
</dbReference>
<feature type="domain" description="Thioredoxin" evidence="2">
    <location>
        <begin position="237"/>
        <end position="374"/>
    </location>
</feature>
<protein>
    <submittedName>
        <fullName evidence="3">Redoxin domain-containing protein</fullName>
    </submittedName>
</protein>
<dbReference type="SUPFAM" id="SSF52833">
    <property type="entry name" value="Thioredoxin-like"/>
    <property type="match status" value="1"/>
</dbReference>
<dbReference type="Pfam" id="PF00578">
    <property type="entry name" value="AhpC-TSA"/>
    <property type="match status" value="1"/>
</dbReference>
<gene>
    <name evidence="3" type="ORF">GJV77_04215</name>
</gene>
<evidence type="ECO:0000313" key="3">
    <source>
        <dbReference type="EMBL" id="MTH29124.1"/>
    </source>
</evidence>
<dbReference type="InterPro" id="IPR025380">
    <property type="entry name" value="DUF4369"/>
</dbReference>
<accession>A0A7K1GLM0</accession>
<comment type="caution">
    <text evidence="3">The sequence shown here is derived from an EMBL/GenBank/DDBJ whole genome shotgun (WGS) entry which is preliminary data.</text>
</comment>
<keyword evidence="1" id="KW-0676">Redox-active center</keyword>
<dbReference type="InterPro" id="IPR017937">
    <property type="entry name" value="Thioredoxin_CS"/>
</dbReference>
<dbReference type="Gene3D" id="3.40.30.10">
    <property type="entry name" value="Glutaredoxin"/>
    <property type="match status" value="1"/>
</dbReference>
<dbReference type="PROSITE" id="PS51352">
    <property type="entry name" value="THIOREDOXIN_2"/>
    <property type="match status" value="1"/>
</dbReference>
<dbReference type="RefSeq" id="WP_155035103.1">
    <property type="nucleotide sequence ID" value="NZ_JBHTIG010000011.1"/>
</dbReference>
<dbReference type="InterPro" id="IPR013766">
    <property type="entry name" value="Thioredoxin_domain"/>
</dbReference>
<dbReference type="AlphaFoldDB" id="A0A7K1GLM0"/>
<dbReference type="InterPro" id="IPR050553">
    <property type="entry name" value="Thioredoxin_ResA/DsbE_sf"/>
</dbReference>
<keyword evidence="4" id="KW-1185">Reference proteome</keyword>